<keyword evidence="5 7" id="KW-0472">Membrane</keyword>
<comment type="subcellular location">
    <subcellularLocation>
        <location evidence="1">Cell membrane</location>
        <topology evidence="1">Multi-pass membrane protein</topology>
    </subcellularLocation>
</comment>
<keyword evidence="2" id="KW-1003">Cell membrane</keyword>
<dbReference type="Pfam" id="PF12704">
    <property type="entry name" value="MacB_PCD"/>
    <property type="match status" value="1"/>
</dbReference>
<proteinExistence type="inferred from homology"/>
<dbReference type="AlphaFoldDB" id="A0A382GUB3"/>
<dbReference type="Pfam" id="PF02687">
    <property type="entry name" value="FtsX"/>
    <property type="match status" value="1"/>
</dbReference>
<protein>
    <recommendedName>
        <fullName evidence="11">ABC3 transporter permease protein domain-containing protein</fullName>
    </recommendedName>
</protein>
<keyword evidence="3 7" id="KW-0812">Transmembrane</keyword>
<evidence type="ECO:0000256" key="4">
    <source>
        <dbReference type="ARBA" id="ARBA00022989"/>
    </source>
</evidence>
<dbReference type="PANTHER" id="PTHR30572:SF4">
    <property type="entry name" value="ABC TRANSPORTER PERMEASE YTRF"/>
    <property type="match status" value="1"/>
</dbReference>
<feature type="transmembrane region" description="Helical" evidence="7">
    <location>
        <begin position="21"/>
        <end position="41"/>
    </location>
</feature>
<evidence type="ECO:0000313" key="10">
    <source>
        <dbReference type="EMBL" id="SVB78277.1"/>
    </source>
</evidence>
<dbReference type="InterPro" id="IPR050250">
    <property type="entry name" value="Macrolide_Exporter_MacB"/>
</dbReference>
<dbReference type="InterPro" id="IPR003838">
    <property type="entry name" value="ABC3_permease_C"/>
</dbReference>
<gene>
    <name evidence="10" type="ORF">METZ01_LOCUS231131</name>
</gene>
<dbReference type="InterPro" id="IPR025857">
    <property type="entry name" value="MacB_PCD"/>
</dbReference>
<evidence type="ECO:0008006" key="11">
    <source>
        <dbReference type="Google" id="ProtNLM"/>
    </source>
</evidence>
<evidence type="ECO:0000256" key="6">
    <source>
        <dbReference type="ARBA" id="ARBA00038076"/>
    </source>
</evidence>
<evidence type="ECO:0000256" key="2">
    <source>
        <dbReference type="ARBA" id="ARBA00022475"/>
    </source>
</evidence>
<dbReference type="PANTHER" id="PTHR30572">
    <property type="entry name" value="MEMBRANE COMPONENT OF TRANSPORTER-RELATED"/>
    <property type="match status" value="1"/>
</dbReference>
<evidence type="ECO:0000256" key="1">
    <source>
        <dbReference type="ARBA" id="ARBA00004651"/>
    </source>
</evidence>
<dbReference type="GO" id="GO:0005886">
    <property type="term" value="C:plasma membrane"/>
    <property type="evidence" value="ECO:0007669"/>
    <property type="project" value="UniProtKB-SubCell"/>
</dbReference>
<comment type="similarity">
    <text evidence="6">Belongs to the ABC-4 integral membrane protein family.</text>
</comment>
<evidence type="ECO:0000256" key="5">
    <source>
        <dbReference type="ARBA" id="ARBA00023136"/>
    </source>
</evidence>
<evidence type="ECO:0000256" key="3">
    <source>
        <dbReference type="ARBA" id="ARBA00022692"/>
    </source>
</evidence>
<keyword evidence="4 7" id="KW-1133">Transmembrane helix</keyword>
<accession>A0A382GUB3</accession>
<evidence type="ECO:0000256" key="7">
    <source>
        <dbReference type="SAM" id="Phobius"/>
    </source>
</evidence>
<feature type="transmembrane region" description="Helical" evidence="7">
    <location>
        <begin position="393"/>
        <end position="417"/>
    </location>
</feature>
<evidence type="ECO:0000259" key="8">
    <source>
        <dbReference type="Pfam" id="PF02687"/>
    </source>
</evidence>
<feature type="domain" description="MacB-like periplasmic core" evidence="9">
    <location>
        <begin position="21"/>
        <end position="268"/>
    </location>
</feature>
<dbReference type="GO" id="GO:0022857">
    <property type="term" value="F:transmembrane transporter activity"/>
    <property type="evidence" value="ECO:0007669"/>
    <property type="project" value="TreeGrafter"/>
</dbReference>
<evidence type="ECO:0000259" key="9">
    <source>
        <dbReference type="Pfam" id="PF12704"/>
    </source>
</evidence>
<reference evidence="10" key="1">
    <citation type="submission" date="2018-05" db="EMBL/GenBank/DDBJ databases">
        <authorList>
            <person name="Lanie J.A."/>
            <person name="Ng W.-L."/>
            <person name="Kazmierczak K.M."/>
            <person name="Andrzejewski T.M."/>
            <person name="Davidsen T.M."/>
            <person name="Wayne K.J."/>
            <person name="Tettelin H."/>
            <person name="Glass J.I."/>
            <person name="Rusch D."/>
            <person name="Podicherti R."/>
            <person name="Tsui H.-C.T."/>
            <person name="Winkler M.E."/>
        </authorList>
    </citation>
    <scope>NUCLEOTIDE SEQUENCE</scope>
</reference>
<dbReference type="EMBL" id="UINC01057292">
    <property type="protein sequence ID" value="SVB78277.1"/>
    <property type="molecule type" value="Genomic_DNA"/>
</dbReference>
<feature type="transmembrane region" description="Helical" evidence="7">
    <location>
        <begin position="302"/>
        <end position="327"/>
    </location>
</feature>
<feature type="transmembrane region" description="Helical" evidence="7">
    <location>
        <begin position="347"/>
        <end position="373"/>
    </location>
</feature>
<feature type="domain" description="ABC3 transporter permease C-terminal" evidence="8">
    <location>
        <begin position="306"/>
        <end position="427"/>
    </location>
</feature>
<name>A0A382GUB3_9ZZZZ</name>
<sequence length="434" mass="48020">MRIGEGILAGIVAILSNKLRTTLTMLGIIIGVGSVLAMISIGDGAKAIVMEEANRFGGADQFSLYRSGHIRKGNRWVRNRSKEYFTYDDVLAIEAEAPSIETVVPRIPVWGGSTIQGEDGNEVRAGYHGITPTLQTSMDWDLHSGRFITYEDVQNKARVCVVGFKLIDELFMGQDPIGSEIKIIYGTGYRPGRRSNEESTRRAERLTVVGVMTPRGTSIRYGWDMDNHVFMPLSTMQDRFTGDDRVTMLSVQAKNVDLVYQAAEEVKTVMRKYHNGEDEFFRTRFTVESVDTLDRIRKVLQITLSVIACVSLVVGGIGIMNMMLVSVNERTREIGLRKALGAKQRDILFQFLAESTAMCSVGGALGVLLGLGLGYFASKLASRFVTIVDQWPFVFAIEWVGISLAFSATIGIGFGLYPAFRAAKLQPVEALRQE</sequence>
<organism evidence="10">
    <name type="scientific">marine metagenome</name>
    <dbReference type="NCBI Taxonomy" id="408172"/>
    <lineage>
        <taxon>unclassified sequences</taxon>
        <taxon>metagenomes</taxon>
        <taxon>ecological metagenomes</taxon>
    </lineage>
</organism>